<dbReference type="AlphaFoldDB" id="A0A0C2JKI8"/>
<dbReference type="Proteomes" id="UP000031668">
    <property type="component" value="Unassembled WGS sequence"/>
</dbReference>
<name>A0A0C2JKI8_THEKT</name>
<accession>A0A0C2JKI8</accession>
<evidence type="ECO:0000313" key="1">
    <source>
        <dbReference type="EMBL" id="KII69913.1"/>
    </source>
</evidence>
<dbReference type="EMBL" id="JWZT01002253">
    <property type="protein sequence ID" value="KII69913.1"/>
    <property type="molecule type" value="Genomic_DNA"/>
</dbReference>
<protein>
    <submittedName>
        <fullName evidence="1">Uncharacterized protein</fullName>
    </submittedName>
</protein>
<proteinExistence type="predicted"/>
<gene>
    <name evidence="1" type="ORF">RF11_15694</name>
</gene>
<reference evidence="1 2" key="1">
    <citation type="journal article" date="2014" name="Genome Biol. Evol.">
        <title>The genome of the myxosporean Thelohanellus kitauei shows adaptations to nutrient acquisition within its fish host.</title>
        <authorList>
            <person name="Yang Y."/>
            <person name="Xiong J."/>
            <person name="Zhou Z."/>
            <person name="Huo F."/>
            <person name="Miao W."/>
            <person name="Ran C."/>
            <person name="Liu Y."/>
            <person name="Zhang J."/>
            <person name="Feng J."/>
            <person name="Wang M."/>
            <person name="Wang M."/>
            <person name="Wang L."/>
            <person name="Yao B."/>
        </authorList>
    </citation>
    <scope>NUCLEOTIDE SEQUENCE [LARGE SCALE GENOMIC DNA]</scope>
    <source>
        <strain evidence="1">Wuqing</strain>
    </source>
</reference>
<comment type="caution">
    <text evidence="1">The sequence shown here is derived from an EMBL/GenBank/DDBJ whole genome shotgun (WGS) entry which is preliminary data.</text>
</comment>
<evidence type="ECO:0000313" key="2">
    <source>
        <dbReference type="Proteomes" id="UP000031668"/>
    </source>
</evidence>
<keyword evidence="2" id="KW-1185">Reference proteome</keyword>
<sequence>MRLQIELTSPNRLFSFEELIKISTEVKTNSYNEYKRLRETNLRLDVDSNQAVSLVTDITPQVIGRRGRPATQMKGMLQKPNVKADLSTFSFYCTLRFLFKKNHEGGKHEFSGGVLLFYQSERS</sequence>
<organism evidence="1 2">
    <name type="scientific">Thelohanellus kitauei</name>
    <name type="common">Myxosporean</name>
    <dbReference type="NCBI Taxonomy" id="669202"/>
    <lineage>
        <taxon>Eukaryota</taxon>
        <taxon>Metazoa</taxon>
        <taxon>Cnidaria</taxon>
        <taxon>Myxozoa</taxon>
        <taxon>Myxosporea</taxon>
        <taxon>Bivalvulida</taxon>
        <taxon>Platysporina</taxon>
        <taxon>Myxobolidae</taxon>
        <taxon>Thelohanellus</taxon>
    </lineage>
</organism>